<dbReference type="InterPro" id="IPR052456">
    <property type="entry name" value="CTLH_complex_component"/>
</dbReference>
<evidence type="ECO:0000256" key="2">
    <source>
        <dbReference type="SAM" id="MobiDB-lite"/>
    </source>
</evidence>
<feature type="region of interest" description="Disordered" evidence="2">
    <location>
        <begin position="642"/>
        <end position="664"/>
    </location>
</feature>
<evidence type="ECO:0000259" key="3">
    <source>
        <dbReference type="Pfam" id="PF06588"/>
    </source>
</evidence>
<dbReference type="GO" id="GO:0005737">
    <property type="term" value="C:cytoplasm"/>
    <property type="evidence" value="ECO:0007669"/>
    <property type="project" value="TreeGrafter"/>
</dbReference>
<dbReference type="Pfam" id="PF01344">
    <property type="entry name" value="Kelch_1"/>
    <property type="match status" value="1"/>
</dbReference>
<dbReference type="InterPro" id="IPR006652">
    <property type="entry name" value="Kelch_1"/>
</dbReference>
<sequence length="845" mass="93926">MTSGINTPKPSLTGRLTYTIAGASESSHRYVPENVLVNAPDDQSSRWSGVHEGSNVKQWLLLKLESLSVVGLYSLSSSTCYEGEDITVYNWILTVNLHNLLFQFNKNHPCNVKEFKIYVGMTEDHMTEILHAGLKNDTVPETFPLRHVNSAGVCFPSRFVKIVPLSSVSLILHTTAAILTPPSLCSAHSHSFHVSIWFLSLAGISDEAFVKEVKHDTSAKRRFLAPFKSIIAKSGIQIEHPLVTQLYESFVSRGDWAEAEAILKRASSAGLFDVYLLSTQPHAVWRRLYGMNPDGDVPCRRGGHAMCMDDVNGMVYIFGGWDGHNCLDDFWVYVIDEDRWQALSRSASQDKNGPGPRSCHKMVFDLKTGAIYLLGRLSESGGMAEDTLNAPREPNASSVDTSADMPGSTTLNAELYRYHTRGANAGSWELLSNDTAASGGPPLIFDHQMVIDSEAQFLYVCGGRVSDGRSGSATYKYSGLYSYDIANNKWLLLQPRGSSGATQPALSRRLGHSMVLDPRGRTLYIFAGMEDERYLSDMYAYHIDTNVATELFSNFTDSGGPDAAFTQRAVIDPALREIYVPILRTGCTGTTSSQGDGPNLPEEADEDTMTDGGGVQQPRIRYAHQVVYDTRRKTLYLHGGNAGRLLETGEPDDGNSSDDGSSEQRLDDLWSMQLKRPHPEEIARRAIYEVRCQQFREMCSDTPPVKALKFLQTEVSEVVDHSSPGETSTFRHLLSHLLSQQQEQDAIRDDDGPLAFRSSKKRSRQERSTDDIHMTTSDEDAAMAMEDTVDVASEGKDDVELLSQERFEQRTEVFERLLAFFPPDAKEPTSDLIDMIDWCEESVHD</sequence>
<dbReference type="Gene3D" id="2.120.10.80">
    <property type="entry name" value="Kelch-type beta propeller"/>
    <property type="match status" value="2"/>
</dbReference>
<feature type="compositionally biased region" description="Polar residues" evidence="2">
    <location>
        <begin position="587"/>
        <end position="596"/>
    </location>
</feature>
<accession>A0A4S4LK59</accession>
<feature type="region of interest" description="Disordered" evidence="2">
    <location>
        <begin position="586"/>
        <end position="616"/>
    </location>
</feature>
<dbReference type="EMBL" id="SGPL01000460">
    <property type="protein sequence ID" value="THH12462.1"/>
    <property type="molecule type" value="Genomic_DNA"/>
</dbReference>
<dbReference type="OrthoDB" id="10052615at2759"/>
<dbReference type="PANTHER" id="PTHR15526">
    <property type="entry name" value="MUSKELIN"/>
    <property type="match status" value="1"/>
</dbReference>
<dbReference type="PANTHER" id="PTHR15526:SF5">
    <property type="entry name" value="MUSKELIN"/>
    <property type="match status" value="1"/>
</dbReference>
<dbReference type="InterPro" id="IPR015915">
    <property type="entry name" value="Kelch-typ_b-propeller"/>
</dbReference>
<dbReference type="AlphaFoldDB" id="A0A4S4LK59"/>
<gene>
    <name evidence="4" type="ORF">EW146_g7673</name>
</gene>
<reference evidence="4 5" key="1">
    <citation type="submission" date="2019-02" db="EMBL/GenBank/DDBJ databases">
        <title>Genome sequencing of the rare red list fungi Bondarzewia mesenterica.</title>
        <authorList>
            <person name="Buettner E."/>
            <person name="Kellner H."/>
        </authorList>
    </citation>
    <scope>NUCLEOTIDE SEQUENCE [LARGE SCALE GENOMIC DNA]</scope>
    <source>
        <strain evidence="4 5">DSM 108281</strain>
    </source>
</reference>
<protein>
    <recommendedName>
        <fullName evidence="3">Muskelin N-terminal domain-containing protein</fullName>
    </recommendedName>
</protein>
<feature type="compositionally biased region" description="Polar residues" evidence="2">
    <location>
        <begin position="395"/>
        <end position="404"/>
    </location>
</feature>
<keyword evidence="5" id="KW-1185">Reference proteome</keyword>
<dbReference type="SUPFAM" id="SSF50965">
    <property type="entry name" value="Galactose oxidase, central domain"/>
    <property type="match status" value="1"/>
</dbReference>
<comment type="caution">
    <text evidence="4">The sequence shown here is derived from an EMBL/GenBank/DDBJ whole genome shotgun (WGS) entry which is preliminary data.</text>
</comment>
<keyword evidence="1" id="KW-0677">Repeat</keyword>
<dbReference type="Pfam" id="PF06588">
    <property type="entry name" value="Muskelin_N"/>
    <property type="match status" value="2"/>
</dbReference>
<dbReference type="Proteomes" id="UP000310158">
    <property type="component" value="Unassembled WGS sequence"/>
</dbReference>
<dbReference type="InterPro" id="IPR011043">
    <property type="entry name" value="Gal_Oxase/kelch_b-propeller"/>
</dbReference>
<proteinExistence type="predicted"/>
<evidence type="ECO:0000313" key="4">
    <source>
        <dbReference type="EMBL" id="THH12462.1"/>
    </source>
</evidence>
<dbReference type="Gene3D" id="2.60.120.260">
    <property type="entry name" value="Galactose-binding domain-like"/>
    <property type="match status" value="1"/>
</dbReference>
<feature type="region of interest" description="Disordered" evidence="2">
    <location>
        <begin position="383"/>
        <end position="404"/>
    </location>
</feature>
<dbReference type="InterPro" id="IPR010565">
    <property type="entry name" value="Muskelin_N"/>
</dbReference>
<organism evidence="4 5">
    <name type="scientific">Bondarzewia mesenterica</name>
    <dbReference type="NCBI Taxonomy" id="1095465"/>
    <lineage>
        <taxon>Eukaryota</taxon>
        <taxon>Fungi</taxon>
        <taxon>Dikarya</taxon>
        <taxon>Basidiomycota</taxon>
        <taxon>Agaricomycotina</taxon>
        <taxon>Agaricomycetes</taxon>
        <taxon>Russulales</taxon>
        <taxon>Bondarzewiaceae</taxon>
        <taxon>Bondarzewia</taxon>
    </lineage>
</organism>
<evidence type="ECO:0000256" key="1">
    <source>
        <dbReference type="ARBA" id="ARBA00022737"/>
    </source>
</evidence>
<feature type="domain" description="Muskelin N-terminal" evidence="3">
    <location>
        <begin position="103"/>
        <end position="168"/>
    </location>
</feature>
<evidence type="ECO:0000313" key="5">
    <source>
        <dbReference type="Proteomes" id="UP000310158"/>
    </source>
</evidence>
<feature type="region of interest" description="Disordered" evidence="2">
    <location>
        <begin position="742"/>
        <end position="779"/>
    </location>
</feature>
<name>A0A4S4LK59_9AGAM</name>
<feature type="domain" description="Muskelin N-terminal" evidence="3">
    <location>
        <begin position="15"/>
        <end position="70"/>
    </location>
</feature>